<keyword evidence="7" id="KW-1185">Reference proteome</keyword>
<sequence>MVFRLDLAMKIFAEAVFFTFSLFDLTQKALTLRCQSPQYLKLGEEGILGCPFPLNFTAIVWYDSLIITEAFVTKIERQDTGKLKVSGDGYEGGSYDIFLNGSLRIPSVTIYHDRVFKVVLLDENLIVNSTDVIVVTIAHPNQSTPAIHSCNTESLCFFNAMTTDLLNCTFSGARPAVTLTWYAQVNDQEKEMKARKITTQDRKYTFSSTAMVKIPDKSSLPLQVLTCKASGPALNFKKIYTIALVSYLEEYVNNHGDSMIQINAELNSQLQIPCTEVQKPNAFVWSFERFSKSSVLVLSVQTKTNVMNSLNTTFNISEDGSINFLHVNHNLEGTFTCTYLTPSMSSVNIVRVIVVDNTKENGQDFPTTLVIILIVIIAAISVILLEVGCFKCKHVYRLPIVSTQWKTNKKERKEEGEDEEFLKVQNDDAIAECGIPADDLLVQKDDAIAECRKLADDLLNCSLIVEGNTSMFEDDAIALLRQISEEARKNEKSAKKGLYTGAVVTVFGGAVAVAGACLLPFTLGTSALIIGAGAALGAGGAAVGARYSIDKMVKDKKRLKNAKPSFQNFVMIQKRVSTTTVRLANVYKKINSYKGPKYDTSIKMDKFRALSRKVCAMRKDLHDTVQNKIRDIDKLSQRLSEICSNLLEATEQPEKVGVEELVMDEEQVNEYKFDSLPDVVPELFTYGRANESSTFWDLIQNLYVPSLNSSQLDSAPECEFKQTYNTDYNAAEVQGEVAKLAKIISGVGFFLTAVKEEVDVLFLGKYIDDVKKDKTFTLAQALEDAANMMEKMNKVVKNEYETNCQ</sequence>
<dbReference type="GO" id="GO:0005576">
    <property type="term" value="C:extracellular region"/>
    <property type="evidence" value="ECO:0007669"/>
    <property type="project" value="InterPro"/>
</dbReference>
<dbReference type="SUPFAM" id="SSF48726">
    <property type="entry name" value="Immunoglobulin"/>
    <property type="match status" value="1"/>
</dbReference>
<dbReference type="EMBL" id="JAIZAY010000001">
    <property type="protein sequence ID" value="KAJ8050969.1"/>
    <property type="molecule type" value="Genomic_DNA"/>
</dbReference>
<dbReference type="GO" id="GO:0006869">
    <property type="term" value="P:lipid transport"/>
    <property type="evidence" value="ECO:0007669"/>
    <property type="project" value="InterPro"/>
</dbReference>
<gene>
    <name evidence="6" type="ORF">HOLleu_04362</name>
</gene>
<feature type="transmembrane region" description="Helical" evidence="4">
    <location>
        <begin position="369"/>
        <end position="390"/>
    </location>
</feature>
<keyword evidence="4" id="KW-0812">Transmembrane</keyword>
<dbReference type="Pfam" id="PF08205">
    <property type="entry name" value="C2-set_2"/>
    <property type="match status" value="1"/>
</dbReference>
<protein>
    <recommendedName>
        <fullName evidence="5">Ig-like domain-containing protein</fullName>
    </recommendedName>
</protein>
<dbReference type="InterPro" id="IPR013783">
    <property type="entry name" value="Ig-like_fold"/>
</dbReference>
<evidence type="ECO:0000256" key="3">
    <source>
        <dbReference type="SAM" id="Coils"/>
    </source>
</evidence>
<proteinExistence type="inferred from homology"/>
<dbReference type="InterPro" id="IPR013162">
    <property type="entry name" value="CD80_C2-set"/>
</dbReference>
<dbReference type="GO" id="GO:0016020">
    <property type="term" value="C:membrane"/>
    <property type="evidence" value="ECO:0007669"/>
    <property type="project" value="TreeGrafter"/>
</dbReference>
<feature type="transmembrane region" description="Helical" evidence="4">
    <location>
        <begin position="527"/>
        <end position="549"/>
    </location>
</feature>
<keyword evidence="4" id="KW-0472">Membrane</keyword>
<name>A0A9Q1HKS3_HOLLE</name>
<evidence type="ECO:0000313" key="6">
    <source>
        <dbReference type="EMBL" id="KAJ8050969.1"/>
    </source>
</evidence>
<feature type="coiled-coil region" evidence="3">
    <location>
        <begin position="618"/>
        <end position="652"/>
    </location>
</feature>
<keyword evidence="3" id="KW-0175">Coiled coil</keyword>
<dbReference type="Proteomes" id="UP001152320">
    <property type="component" value="Chromosome 1"/>
</dbReference>
<dbReference type="InterPro" id="IPR008405">
    <property type="entry name" value="ApoL"/>
</dbReference>
<dbReference type="PANTHER" id="PTHR14096:SF28">
    <property type="entry name" value="APOLIPOPROTEIN L, 1-RELATED"/>
    <property type="match status" value="1"/>
</dbReference>
<dbReference type="PROSITE" id="PS50835">
    <property type="entry name" value="IG_LIKE"/>
    <property type="match status" value="1"/>
</dbReference>
<dbReference type="AlphaFoldDB" id="A0A9Q1HKS3"/>
<dbReference type="GO" id="GO:0042157">
    <property type="term" value="P:lipoprotein metabolic process"/>
    <property type="evidence" value="ECO:0007669"/>
    <property type="project" value="InterPro"/>
</dbReference>
<evidence type="ECO:0000313" key="7">
    <source>
        <dbReference type="Proteomes" id="UP001152320"/>
    </source>
</evidence>
<comment type="caution">
    <text evidence="6">The sequence shown here is derived from an EMBL/GenBank/DDBJ whole genome shotgun (WGS) entry which is preliminary data.</text>
</comment>
<evidence type="ECO:0000256" key="2">
    <source>
        <dbReference type="ARBA" id="ARBA00023157"/>
    </source>
</evidence>
<evidence type="ECO:0000259" key="5">
    <source>
        <dbReference type="PROSITE" id="PS50835"/>
    </source>
</evidence>
<feature type="domain" description="Ig-like" evidence="5">
    <location>
        <begin position="145"/>
        <end position="243"/>
    </location>
</feature>
<evidence type="ECO:0000256" key="1">
    <source>
        <dbReference type="ARBA" id="ARBA00010090"/>
    </source>
</evidence>
<accession>A0A9Q1HKS3</accession>
<organism evidence="6 7">
    <name type="scientific">Holothuria leucospilota</name>
    <name type="common">Black long sea cucumber</name>
    <name type="synonym">Mertensiothuria leucospilota</name>
    <dbReference type="NCBI Taxonomy" id="206669"/>
    <lineage>
        <taxon>Eukaryota</taxon>
        <taxon>Metazoa</taxon>
        <taxon>Echinodermata</taxon>
        <taxon>Eleutherozoa</taxon>
        <taxon>Echinozoa</taxon>
        <taxon>Holothuroidea</taxon>
        <taxon>Aspidochirotacea</taxon>
        <taxon>Aspidochirotida</taxon>
        <taxon>Holothuriidae</taxon>
        <taxon>Holothuria</taxon>
    </lineage>
</organism>
<evidence type="ECO:0000256" key="4">
    <source>
        <dbReference type="SAM" id="Phobius"/>
    </source>
</evidence>
<keyword evidence="2" id="KW-1015">Disulfide bond</keyword>
<dbReference type="InterPro" id="IPR036179">
    <property type="entry name" value="Ig-like_dom_sf"/>
</dbReference>
<keyword evidence="4" id="KW-1133">Transmembrane helix</keyword>
<dbReference type="GO" id="GO:0008289">
    <property type="term" value="F:lipid binding"/>
    <property type="evidence" value="ECO:0007669"/>
    <property type="project" value="InterPro"/>
</dbReference>
<dbReference type="Gene3D" id="2.60.40.10">
    <property type="entry name" value="Immunoglobulins"/>
    <property type="match status" value="1"/>
</dbReference>
<reference evidence="6" key="1">
    <citation type="submission" date="2021-10" db="EMBL/GenBank/DDBJ databases">
        <title>Tropical sea cucumber genome reveals ecological adaptation and Cuvierian tubules defense mechanism.</title>
        <authorList>
            <person name="Chen T."/>
        </authorList>
    </citation>
    <scope>NUCLEOTIDE SEQUENCE</scope>
    <source>
        <strain evidence="6">Nanhai2018</strain>
        <tissue evidence="6">Muscle</tissue>
    </source>
</reference>
<dbReference type="PANTHER" id="PTHR14096">
    <property type="entry name" value="APOLIPOPROTEIN L"/>
    <property type="match status" value="1"/>
</dbReference>
<feature type="transmembrane region" description="Helical" evidence="4">
    <location>
        <begin position="498"/>
        <end position="521"/>
    </location>
</feature>
<comment type="similarity">
    <text evidence="1">Belongs to the apolipoprotein L family.</text>
</comment>
<dbReference type="InterPro" id="IPR007110">
    <property type="entry name" value="Ig-like_dom"/>
</dbReference>